<evidence type="ECO:0000313" key="3">
    <source>
        <dbReference type="EMBL" id="OUK02756.1"/>
    </source>
</evidence>
<organism evidence="3 4">
    <name type="scientific">Lactococcus petauri</name>
    <dbReference type="NCBI Taxonomy" id="1940789"/>
    <lineage>
        <taxon>Bacteria</taxon>
        <taxon>Bacillati</taxon>
        <taxon>Bacillota</taxon>
        <taxon>Bacilli</taxon>
        <taxon>Lactobacillales</taxon>
        <taxon>Streptococcaceae</taxon>
        <taxon>Lactococcus</taxon>
    </lineage>
</organism>
<dbReference type="AlphaFoldDB" id="A0A252CAC1"/>
<reference evidence="3 4" key="1">
    <citation type="submission" date="2017-02" db="EMBL/GenBank/DDBJ databases">
        <authorList>
            <person name="Peterson S.W."/>
        </authorList>
    </citation>
    <scope>NUCLEOTIDE SEQUENCE [LARGE SCALE GENOMIC DNA]</scope>
    <source>
        <strain evidence="3">159469</strain>
    </source>
</reference>
<comment type="caution">
    <text evidence="3">The sequence shown here is derived from an EMBL/GenBank/DDBJ whole genome shotgun (WGS) entry which is preliminary data.</text>
</comment>
<dbReference type="RefSeq" id="WP_086583332.1">
    <property type="nucleotide sequence ID" value="NZ_MUIZ01000014.1"/>
</dbReference>
<name>A0A252CAC1_9LACT</name>
<feature type="domain" description="WxL" evidence="2">
    <location>
        <begin position="29"/>
        <end position="252"/>
    </location>
</feature>
<gene>
    <name evidence="3" type="ORF">BZZ03_11205</name>
</gene>
<accession>A0A252CAC1</accession>
<dbReference type="Proteomes" id="UP000194606">
    <property type="component" value="Unassembled WGS sequence"/>
</dbReference>
<dbReference type="EMBL" id="MUIZ01000014">
    <property type="protein sequence ID" value="OUK02756.1"/>
    <property type="molecule type" value="Genomic_DNA"/>
</dbReference>
<evidence type="ECO:0000313" key="4">
    <source>
        <dbReference type="Proteomes" id="UP000194606"/>
    </source>
</evidence>
<evidence type="ECO:0000259" key="2">
    <source>
        <dbReference type="Pfam" id="PF13731"/>
    </source>
</evidence>
<keyword evidence="1" id="KW-0732">Signal</keyword>
<evidence type="ECO:0000256" key="1">
    <source>
        <dbReference type="SAM" id="SignalP"/>
    </source>
</evidence>
<proteinExistence type="predicted"/>
<sequence>MKLNQLLMGGVVLMSSATMMNLTSVVHAADNSVNTTGDVTFKEDTDPVNPVDPVNPDNPVVPVDPVNPTNGPLSLDYASSFHFGEQKISAKDETYYAAFDKVKGSADGETVDKPNWVQVTDKRGTNAGWKLQVQQGLQLTTGKDADAKELKGAVISLSNPSVKTTSDNKAAAPTAKGTITLVPGTKSEDGVVPGAAQDVMTAASDQGMGTWVDAFGDETTGNQSIALSVPGASEKVKDGKYTTELTWLLSDTEV</sequence>
<feature type="signal peptide" evidence="1">
    <location>
        <begin position="1"/>
        <end position="28"/>
    </location>
</feature>
<feature type="chain" id="PRO_5013213707" description="WxL domain-containing protein" evidence="1">
    <location>
        <begin position="29"/>
        <end position="254"/>
    </location>
</feature>
<dbReference type="Pfam" id="PF13731">
    <property type="entry name" value="WxL"/>
    <property type="match status" value="1"/>
</dbReference>
<protein>
    <recommendedName>
        <fullName evidence="2">WxL domain-containing protein</fullName>
    </recommendedName>
</protein>
<dbReference type="InterPro" id="IPR027994">
    <property type="entry name" value="WxL_dom"/>
</dbReference>